<keyword evidence="4" id="KW-1185">Reference proteome</keyword>
<name>A0A453DJF9_AEGTS</name>
<sequence>YVEEVRRINPSKSPRQGRRGGKADRSMGSWFSSPNGAGAGSGHLRYVRRAAVSKQFAARLQQLKDSGRLVDPNTQEGEDAYCIRELADWALRHYNSNHAGPEFRLPDRPTAGSVSFMCPDLPTTDLKAACVGFREDLWYHINFSARQTDDDEHIFFAELRYGRCSNNLTVETCTILEEPLDRLTSSCALCPSESKILHPNAVQLGCGKEGQEKEFFRKRRVWNGHTKELFSKSNMLQTPFLIGGNGPRYRLD</sequence>
<evidence type="ECO:0000259" key="2">
    <source>
        <dbReference type="Pfam" id="PF12274"/>
    </source>
</evidence>
<evidence type="ECO:0000313" key="3">
    <source>
        <dbReference type="EnsemblPlants" id="AET2Gv21268400.1"/>
    </source>
</evidence>
<evidence type="ECO:0000256" key="1">
    <source>
        <dbReference type="SAM" id="MobiDB-lite"/>
    </source>
</evidence>
<dbReference type="PANTHER" id="PTHR34710">
    <property type="entry name" value="OS03G0834100 PROTEIN"/>
    <property type="match status" value="1"/>
</dbReference>
<reference evidence="4" key="1">
    <citation type="journal article" date="2014" name="Science">
        <title>Ancient hybridizations among the ancestral genomes of bread wheat.</title>
        <authorList>
            <consortium name="International Wheat Genome Sequencing Consortium,"/>
            <person name="Marcussen T."/>
            <person name="Sandve S.R."/>
            <person name="Heier L."/>
            <person name="Spannagl M."/>
            <person name="Pfeifer M."/>
            <person name="Jakobsen K.S."/>
            <person name="Wulff B.B."/>
            <person name="Steuernagel B."/>
            <person name="Mayer K.F."/>
            <person name="Olsen O.A."/>
        </authorList>
    </citation>
    <scope>NUCLEOTIDE SEQUENCE [LARGE SCALE GENOMIC DNA]</scope>
    <source>
        <strain evidence="4">cv. AL8/78</strain>
    </source>
</reference>
<dbReference type="PANTHER" id="PTHR34710:SF8">
    <property type="entry name" value="CYSTATIN DOMAIN-CONTAINING PROTEIN"/>
    <property type="match status" value="1"/>
</dbReference>
<evidence type="ECO:0000313" key="4">
    <source>
        <dbReference type="Proteomes" id="UP000015105"/>
    </source>
</evidence>
<dbReference type="InterPro" id="IPR022059">
    <property type="entry name" value="DUF3615"/>
</dbReference>
<dbReference type="Proteomes" id="UP000015105">
    <property type="component" value="Chromosome 2D"/>
</dbReference>
<feature type="region of interest" description="Disordered" evidence="1">
    <location>
        <begin position="1"/>
        <end position="40"/>
    </location>
</feature>
<reference evidence="3" key="4">
    <citation type="submission" date="2019-03" db="UniProtKB">
        <authorList>
            <consortium name="EnsemblPlants"/>
        </authorList>
    </citation>
    <scope>IDENTIFICATION</scope>
</reference>
<dbReference type="Gramene" id="AET2Gv21268400.1">
    <property type="protein sequence ID" value="AET2Gv21268400.1"/>
    <property type="gene ID" value="AET2Gv21268400"/>
</dbReference>
<dbReference type="Pfam" id="PF12274">
    <property type="entry name" value="DUF3615"/>
    <property type="match status" value="1"/>
</dbReference>
<protein>
    <recommendedName>
        <fullName evidence="2">DUF3615 domain-containing protein</fullName>
    </recommendedName>
</protein>
<feature type="domain" description="DUF3615" evidence="2">
    <location>
        <begin position="88"/>
        <end position="199"/>
    </location>
</feature>
<dbReference type="EnsemblPlants" id="AET2Gv21268400.1">
    <property type="protein sequence ID" value="AET2Gv21268400.1"/>
    <property type="gene ID" value="AET2Gv21268400"/>
</dbReference>
<reference evidence="3" key="5">
    <citation type="journal article" date="2021" name="G3 (Bethesda)">
        <title>Aegilops tauschii genome assembly Aet v5.0 features greater sequence contiguity and improved annotation.</title>
        <authorList>
            <person name="Wang L."/>
            <person name="Zhu T."/>
            <person name="Rodriguez J.C."/>
            <person name="Deal K.R."/>
            <person name="Dubcovsky J."/>
            <person name="McGuire P.E."/>
            <person name="Lux T."/>
            <person name="Spannagl M."/>
            <person name="Mayer K.F.X."/>
            <person name="Baldrich P."/>
            <person name="Meyers B.C."/>
            <person name="Huo N."/>
            <person name="Gu Y.Q."/>
            <person name="Zhou H."/>
            <person name="Devos K.M."/>
            <person name="Bennetzen J.L."/>
            <person name="Unver T."/>
            <person name="Budak H."/>
            <person name="Gulick P.J."/>
            <person name="Galiba G."/>
            <person name="Kalapos B."/>
            <person name="Nelson D.R."/>
            <person name="Li P."/>
            <person name="You F.M."/>
            <person name="Luo M.C."/>
            <person name="Dvorak J."/>
        </authorList>
    </citation>
    <scope>NUCLEOTIDE SEQUENCE [LARGE SCALE GENOMIC DNA]</scope>
    <source>
        <strain evidence="3">cv. AL8/78</strain>
    </source>
</reference>
<reference evidence="3" key="3">
    <citation type="journal article" date="2017" name="Nature">
        <title>Genome sequence of the progenitor of the wheat D genome Aegilops tauschii.</title>
        <authorList>
            <person name="Luo M.C."/>
            <person name="Gu Y.Q."/>
            <person name="Puiu D."/>
            <person name="Wang H."/>
            <person name="Twardziok S.O."/>
            <person name="Deal K.R."/>
            <person name="Huo N."/>
            <person name="Zhu T."/>
            <person name="Wang L."/>
            <person name="Wang Y."/>
            <person name="McGuire P.E."/>
            <person name="Liu S."/>
            <person name="Long H."/>
            <person name="Ramasamy R.K."/>
            <person name="Rodriguez J.C."/>
            <person name="Van S.L."/>
            <person name="Yuan L."/>
            <person name="Wang Z."/>
            <person name="Xia Z."/>
            <person name="Xiao L."/>
            <person name="Anderson O.D."/>
            <person name="Ouyang S."/>
            <person name="Liang Y."/>
            <person name="Zimin A.V."/>
            <person name="Pertea G."/>
            <person name="Qi P."/>
            <person name="Bennetzen J.L."/>
            <person name="Dai X."/>
            <person name="Dawson M.W."/>
            <person name="Muller H.G."/>
            <person name="Kugler K."/>
            <person name="Rivarola-Duarte L."/>
            <person name="Spannagl M."/>
            <person name="Mayer K.F.X."/>
            <person name="Lu F.H."/>
            <person name="Bevan M.W."/>
            <person name="Leroy P."/>
            <person name="Li P."/>
            <person name="You F.M."/>
            <person name="Sun Q."/>
            <person name="Liu Z."/>
            <person name="Lyons E."/>
            <person name="Wicker T."/>
            <person name="Salzberg S.L."/>
            <person name="Devos K.M."/>
            <person name="Dvorak J."/>
        </authorList>
    </citation>
    <scope>NUCLEOTIDE SEQUENCE [LARGE SCALE GENOMIC DNA]</scope>
    <source>
        <strain evidence="3">cv. AL8/78</strain>
    </source>
</reference>
<reference evidence="4" key="2">
    <citation type="journal article" date="2017" name="Nat. Plants">
        <title>The Aegilops tauschii genome reveals multiple impacts of transposons.</title>
        <authorList>
            <person name="Zhao G."/>
            <person name="Zou C."/>
            <person name="Li K."/>
            <person name="Wang K."/>
            <person name="Li T."/>
            <person name="Gao L."/>
            <person name="Zhang X."/>
            <person name="Wang H."/>
            <person name="Yang Z."/>
            <person name="Liu X."/>
            <person name="Jiang W."/>
            <person name="Mao L."/>
            <person name="Kong X."/>
            <person name="Jiao Y."/>
            <person name="Jia J."/>
        </authorList>
    </citation>
    <scope>NUCLEOTIDE SEQUENCE [LARGE SCALE GENOMIC DNA]</scope>
    <source>
        <strain evidence="4">cv. AL8/78</strain>
    </source>
</reference>
<dbReference type="AlphaFoldDB" id="A0A453DJF9"/>
<proteinExistence type="predicted"/>
<accession>A0A453DJF9</accession>
<organism evidence="3 4">
    <name type="scientific">Aegilops tauschii subsp. strangulata</name>
    <name type="common">Goatgrass</name>
    <dbReference type="NCBI Taxonomy" id="200361"/>
    <lineage>
        <taxon>Eukaryota</taxon>
        <taxon>Viridiplantae</taxon>
        <taxon>Streptophyta</taxon>
        <taxon>Embryophyta</taxon>
        <taxon>Tracheophyta</taxon>
        <taxon>Spermatophyta</taxon>
        <taxon>Magnoliopsida</taxon>
        <taxon>Liliopsida</taxon>
        <taxon>Poales</taxon>
        <taxon>Poaceae</taxon>
        <taxon>BOP clade</taxon>
        <taxon>Pooideae</taxon>
        <taxon>Triticodae</taxon>
        <taxon>Triticeae</taxon>
        <taxon>Triticinae</taxon>
        <taxon>Aegilops</taxon>
    </lineage>
</organism>